<sequence length="454" mass="52312">MDIAEVLKLADELLFTHTGEHLDHLQETILKRTLQGEKYAKIASEKHLSEGHIRDIASELWQRLSDVLGEDVNKLNVRSILEKVIIYNSVSSRNFISVHKVDICSERRRSSKSSPISKQTEKHHLDIDNAPEVSAFYGRTDELNALKTWLIQEHSRLITLFGTIGIGKTTLAVKLIEEVSTQFEYIVYRSLRYCPSIDNFLTDLLQSFVSPLVVPNTIDRQINLLLKFLRQHRCLIVIDDLQMLFKPGKFAGQYQSEFEVYYLLFKQIAELSHASSLLLITSEQPEDVNANRHKFIHCLKLTGLGDSAKQILKDKELLDEQMWDILIEKYQGHPLWLEMTATMIQELFAGSVSEFLSAPLLILSNEICSQLKRIWVRLTEAEKQIINYLAKQNKAVTLSHILQEKPKKYSTEIILNAIQSLKRRGFLENEQNGDRASLLRLNRTLEVYVRSLTQ</sequence>
<dbReference type="RefSeq" id="WP_413264920.1">
    <property type="nucleotide sequence ID" value="NZ_JBHFNR010000149.1"/>
</dbReference>
<keyword evidence="4" id="KW-1185">Reference proteome</keyword>
<evidence type="ECO:0000259" key="2">
    <source>
        <dbReference type="Pfam" id="PF26355"/>
    </source>
</evidence>
<dbReference type="InterPro" id="IPR011579">
    <property type="entry name" value="ATPase_dom"/>
</dbReference>
<protein>
    <submittedName>
        <fullName evidence="3">ATP-binding protein</fullName>
    </submittedName>
</protein>
<evidence type="ECO:0000259" key="1">
    <source>
        <dbReference type="Pfam" id="PF01637"/>
    </source>
</evidence>
<dbReference type="GO" id="GO:0005524">
    <property type="term" value="F:ATP binding"/>
    <property type="evidence" value="ECO:0007669"/>
    <property type="project" value="UniProtKB-KW"/>
</dbReference>
<keyword evidence="3" id="KW-0067">ATP-binding</keyword>
<keyword evidence="3" id="KW-0547">Nucleotide-binding</keyword>
<evidence type="ECO:0000313" key="3">
    <source>
        <dbReference type="EMBL" id="MFB2895280.1"/>
    </source>
</evidence>
<name>A0ABV4XUQ6_9CYAN</name>
<dbReference type="Pfam" id="PF26355">
    <property type="entry name" value="HTH_VMAP-M9"/>
    <property type="match status" value="1"/>
</dbReference>
<accession>A0ABV4XUQ6</accession>
<dbReference type="Gene3D" id="3.40.50.300">
    <property type="entry name" value="P-loop containing nucleotide triphosphate hydrolases"/>
    <property type="match status" value="1"/>
</dbReference>
<dbReference type="EMBL" id="JBHFNR010000149">
    <property type="protein sequence ID" value="MFB2895280.1"/>
    <property type="molecule type" value="Genomic_DNA"/>
</dbReference>
<comment type="caution">
    <text evidence="3">The sequence shown here is derived from an EMBL/GenBank/DDBJ whole genome shotgun (WGS) entry which is preliminary data.</text>
</comment>
<reference evidence="3 4" key="1">
    <citation type="submission" date="2024-09" db="EMBL/GenBank/DDBJ databases">
        <title>Floridaenema gen nov. (Aerosakkonemataceae, Aerosakkonematales ord. nov., Cyanobacteria) from benthic tropical and subtropical fresh waters, with the description of four new species.</title>
        <authorList>
            <person name="Moretto J.A."/>
            <person name="Berthold D.E."/>
            <person name="Lefler F.W."/>
            <person name="Huang I.-S."/>
            <person name="Laughinghouse H. IV."/>
        </authorList>
    </citation>
    <scope>NUCLEOTIDE SEQUENCE [LARGE SCALE GENOMIC DNA]</scope>
    <source>
        <strain evidence="3 4">BLCC-F50</strain>
    </source>
</reference>
<dbReference type="InterPro" id="IPR058651">
    <property type="entry name" value="HTH_VMAP-M9"/>
</dbReference>
<dbReference type="Pfam" id="PF01637">
    <property type="entry name" value="ATPase_2"/>
    <property type="match status" value="1"/>
</dbReference>
<gene>
    <name evidence="3" type="ORF">ACE1CI_20430</name>
</gene>
<dbReference type="InterPro" id="IPR027417">
    <property type="entry name" value="P-loop_NTPase"/>
</dbReference>
<organism evidence="3 4">
    <name type="scientific">Floridaenema flaviceps BLCC-F50</name>
    <dbReference type="NCBI Taxonomy" id="3153642"/>
    <lineage>
        <taxon>Bacteria</taxon>
        <taxon>Bacillati</taxon>
        <taxon>Cyanobacteriota</taxon>
        <taxon>Cyanophyceae</taxon>
        <taxon>Oscillatoriophycideae</taxon>
        <taxon>Aerosakkonematales</taxon>
        <taxon>Aerosakkonemataceae</taxon>
        <taxon>Floridanema</taxon>
        <taxon>Floridanema flaviceps</taxon>
    </lineage>
</organism>
<feature type="domain" description="vWA-MoxR associated protein N-terminal HTH" evidence="2">
    <location>
        <begin position="1"/>
        <end position="83"/>
    </location>
</feature>
<dbReference type="Proteomes" id="UP001576784">
    <property type="component" value="Unassembled WGS sequence"/>
</dbReference>
<proteinExistence type="predicted"/>
<dbReference type="SUPFAM" id="SSF52540">
    <property type="entry name" value="P-loop containing nucleoside triphosphate hydrolases"/>
    <property type="match status" value="1"/>
</dbReference>
<dbReference type="PRINTS" id="PR00364">
    <property type="entry name" value="DISEASERSIST"/>
</dbReference>
<feature type="domain" description="ATPase" evidence="1">
    <location>
        <begin position="136"/>
        <end position="248"/>
    </location>
</feature>
<evidence type="ECO:0000313" key="4">
    <source>
        <dbReference type="Proteomes" id="UP001576784"/>
    </source>
</evidence>